<sequence>MQASRGQFIVVRKTSPPIGKRITFKAKLEDWAEGMDYCAVPVPERVSQAMGTAGPVLVMARVNDSEPFKVSLFPVGGGKHYIRIKRSVRSETKTRTGDQITVQFTVLDRAAVTIPNDLNKALRAEGVEGAFKAMPPGKQSFAIRQIEEAARPETRAKRIQKAVALAHQKREQMSEK</sequence>
<dbReference type="Pfam" id="PF13376">
    <property type="entry name" value="OmdA"/>
    <property type="match status" value="1"/>
</dbReference>
<dbReference type="AlphaFoldDB" id="A0A7Y2H105"/>
<dbReference type="InterPro" id="IPR037079">
    <property type="entry name" value="AF2212/PG0164-like_sf"/>
</dbReference>
<dbReference type="Pfam" id="PF08922">
    <property type="entry name" value="DUF1905"/>
    <property type="match status" value="1"/>
</dbReference>
<gene>
    <name evidence="1" type="ORF">HKN21_01765</name>
</gene>
<name>A0A7Y2H105_UNCEI</name>
<protein>
    <submittedName>
        <fullName evidence="1">DUF1905 domain-containing protein</fullName>
    </submittedName>
</protein>
<evidence type="ECO:0000313" key="2">
    <source>
        <dbReference type="Proteomes" id="UP000547674"/>
    </source>
</evidence>
<comment type="caution">
    <text evidence="1">The sequence shown here is derived from an EMBL/GenBank/DDBJ whole genome shotgun (WGS) entry which is preliminary data.</text>
</comment>
<dbReference type="EMBL" id="JABDJR010000060">
    <property type="protein sequence ID" value="NNF05465.1"/>
    <property type="molecule type" value="Genomic_DNA"/>
</dbReference>
<dbReference type="Proteomes" id="UP000547674">
    <property type="component" value="Unassembled WGS sequence"/>
</dbReference>
<organism evidence="1 2">
    <name type="scientific">Eiseniibacteriota bacterium</name>
    <dbReference type="NCBI Taxonomy" id="2212470"/>
    <lineage>
        <taxon>Bacteria</taxon>
        <taxon>Candidatus Eiseniibacteriota</taxon>
    </lineage>
</organism>
<accession>A0A7Y2H105</accession>
<dbReference type="SUPFAM" id="SSF141694">
    <property type="entry name" value="AF2212/PG0164-like"/>
    <property type="match status" value="1"/>
</dbReference>
<dbReference type="InterPro" id="IPR015018">
    <property type="entry name" value="DUF1905"/>
</dbReference>
<evidence type="ECO:0000313" key="1">
    <source>
        <dbReference type="EMBL" id="NNF05465.1"/>
    </source>
</evidence>
<dbReference type="Gene3D" id="2.40.30.100">
    <property type="entry name" value="AF2212/PG0164-like"/>
    <property type="match status" value="1"/>
</dbReference>
<reference evidence="1 2" key="1">
    <citation type="submission" date="2020-03" db="EMBL/GenBank/DDBJ databases">
        <title>Metabolic flexibility allows generalist bacteria to become dominant in a frequently disturbed ecosystem.</title>
        <authorList>
            <person name="Chen Y.-J."/>
            <person name="Leung P.M."/>
            <person name="Bay S.K."/>
            <person name="Hugenholtz P."/>
            <person name="Kessler A.J."/>
            <person name="Shelley G."/>
            <person name="Waite D.W."/>
            <person name="Cook P.L."/>
            <person name="Greening C."/>
        </authorList>
    </citation>
    <scope>NUCLEOTIDE SEQUENCE [LARGE SCALE GENOMIC DNA]</scope>
    <source>
        <strain evidence="1">SS_bin_28</strain>
    </source>
</reference>
<proteinExistence type="predicted"/>